<evidence type="ECO:0000259" key="2">
    <source>
        <dbReference type="PROSITE" id="PS50097"/>
    </source>
</evidence>
<dbReference type="PANTHER" id="PTHR47843:SF2">
    <property type="entry name" value="BTB DOMAIN-CONTAINING PROTEIN"/>
    <property type="match status" value="1"/>
</dbReference>
<organism evidence="3 4">
    <name type="scientific">Cercospora kikuchii</name>
    <dbReference type="NCBI Taxonomy" id="84275"/>
    <lineage>
        <taxon>Eukaryota</taxon>
        <taxon>Fungi</taxon>
        <taxon>Dikarya</taxon>
        <taxon>Ascomycota</taxon>
        <taxon>Pezizomycotina</taxon>
        <taxon>Dothideomycetes</taxon>
        <taxon>Dothideomycetidae</taxon>
        <taxon>Mycosphaerellales</taxon>
        <taxon>Mycosphaerellaceae</taxon>
        <taxon>Cercospora</taxon>
    </lineage>
</organism>
<evidence type="ECO:0000256" key="1">
    <source>
        <dbReference type="SAM" id="MobiDB-lite"/>
    </source>
</evidence>
<accession>A0A9P3CZK4</accession>
<feature type="compositionally biased region" description="Polar residues" evidence="1">
    <location>
        <begin position="291"/>
        <end position="302"/>
    </location>
</feature>
<dbReference type="RefSeq" id="XP_044662200.1">
    <property type="nucleotide sequence ID" value="XM_044806265.1"/>
</dbReference>
<feature type="region of interest" description="Disordered" evidence="1">
    <location>
        <begin position="1"/>
        <end position="94"/>
    </location>
</feature>
<feature type="compositionally biased region" description="Low complexity" evidence="1">
    <location>
        <begin position="107"/>
        <end position="121"/>
    </location>
</feature>
<dbReference type="GeneID" id="68296373"/>
<feature type="domain" description="BTB" evidence="2">
    <location>
        <begin position="157"/>
        <end position="230"/>
    </location>
</feature>
<dbReference type="SUPFAM" id="SSF54695">
    <property type="entry name" value="POZ domain"/>
    <property type="match status" value="1"/>
</dbReference>
<comment type="caution">
    <text evidence="3">The sequence shown here is derived from an EMBL/GenBank/DDBJ whole genome shotgun (WGS) entry which is preliminary data.</text>
</comment>
<feature type="compositionally biased region" description="Polar residues" evidence="1">
    <location>
        <begin position="255"/>
        <end position="269"/>
    </location>
</feature>
<dbReference type="EMBL" id="BOLY01000007">
    <property type="protein sequence ID" value="GIZ47713.1"/>
    <property type="molecule type" value="Genomic_DNA"/>
</dbReference>
<dbReference type="Gene3D" id="3.30.710.10">
    <property type="entry name" value="Potassium Channel Kv1.1, Chain A"/>
    <property type="match status" value="1"/>
</dbReference>
<keyword evidence="4" id="KW-1185">Reference proteome</keyword>
<dbReference type="PANTHER" id="PTHR47843">
    <property type="entry name" value="BTB DOMAIN-CONTAINING PROTEIN-RELATED"/>
    <property type="match status" value="1"/>
</dbReference>
<evidence type="ECO:0000313" key="4">
    <source>
        <dbReference type="Proteomes" id="UP000825890"/>
    </source>
</evidence>
<feature type="compositionally biased region" description="Polar residues" evidence="1">
    <location>
        <begin position="122"/>
        <end position="137"/>
    </location>
</feature>
<dbReference type="InterPro" id="IPR000210">
    <property type="entry name" value="BTB/POZ_dom"/>
</dbReference>
<protein>
    <recommendedName>
        <fullName evidence="2">BTB domain-containing protein</fullName>
    </recommendedName>
</protein>
<proteinExistence type="predicted"/>
<dbReference type="PROSITE" id="PS50097">
    <property type="entry name" value="BTB"/>
    <property type="match status" value="1"/>
</dbReference>
<name>A0A9P3CZK4_9PEZI</name>
<dbReference type="OrthoDB" id="3625626at2759"/>
<feature type="region of interest" description="Disordered" evidence="1">
    <location>
        <begin position="107"/>
        <end position="159"/>
    </location>
</feature>
<dbReference type="Proteomes" id="UP000825890">
    <property type="component" value="Unassembled WGS sequence"/>
</dbReference>
<gene>
    <name evidence="3" type="ORF">CKM354_001079800</name>
</gene>
<dbReference type="AlphaFoldDB" id="A0A9P3CZK4"/>
<dbReference type="CDD" id="cd18186">
    <property type="entry name" value="BTB_POZ_ZBTB_KLHL-like"/>
    <property type="match status" value="1"/>
</dbReference>
<reference evidence="3 4" key="1">
    <citation type="submission" date="2021-01" db="EMBL/GenBank/DDBJ databases">
        <title>Cercospora kikuchii MAFF 305040 whole genome shotgun sequence.</title>
        <authorList>
            <person name="Kashiwa T."/>
            <person name="Suzuki T."/>
        </authorList>
    </citation>
    <scope>NUCLEOTIDE SEQUENCE [LARGE SCALE GENOMIC DNA]</scope>
    <source>
        <strain evidence="3 4">MAFF 305040</strain>
    </source>
</reference>
<sequence length="410" mass="42565">MSTTSAFGQPRTGGLFGSSSTSTTPAAGSGGFGSTAAAPTSGGFGSTAPAPGSTLVGPANPGTSTSNRGLFGSTNSSAFGSANPGTSTSNRGLFSSANVSIAPPISSSVPPGASGANGSSGNLFSQGPFTHNQPAKTSSREPEAPKPPRKVEPFDPSSPVITVKVGTSATGTATFHVHQDILRRTSDFLRAKSKEVWSEPGRAVEIPNHSSAIFKLYVNWAYSGLINLAKKPEKSADTAQAQPDPKRVTVEAVTEGSQTEPESNSVTNDKSTEKSQTESGSKADTNDKSSETCQAETNSQSDTQEDDNIWTVLAKAYVLGEELMDANFQSDVLASLHHTRWSGDDTTIGPLVGELSNIIYDGTTEGSPARLFLVNLYSSQLTKAELAARKGTLAPDFVYDMLMENAPASR</sequence>
<feature type="compositionally biased region" description="Basic and acidic residues" evidence="1">
    <location>
        <begin position="138"/>
        <end position="153"/>
    </location>
</feature>
<feature type="compositionally biased region" description="Polar residues" evidence="1">
    <location>
        <begin position="61"/>
        <end position="93"/>
    </location>
</feature>
<feature type="compositionally biased region" description="Low complexity" evidence="1">
    <location>
        <begin position="17"/>
        <end position="27"/>
    </location>
</feature>
<dbReference type="InterPro" id="IPR011333">
    <property type="entry name" value="SKP1/BTB/POZ_sf"/>
</dbReference>
<evidence type="ECO:0000313" key="3">
    <source>
        <dbReference type="EMBL" id="GIZ47713.1"/>
    </source>
</evidence>
<feature type="region of interest" description="Disordered" evidence="1">
    <location>
        <begin position="234"/>
        <end position="304"/>
    </location>
</feature>